<feature type="transmembrane region" description="Helical" evidence="11">
    <location>
        <begin position="137"/>
        <end position="160"/>
    </location>
</feature>
<dbReference type="PANTHER" id="PTHR32468:SF35">
    <property type="entry name" value="CATION_H+ EXCHANGER DOMAIN-CONTAINING PROTEIN"/>
    <property type="match status" value="1"/>
</dbReference>
<keyword evidence="3" id="KW-0633">Potassium transport</keyword>
<comment type="similarity">
    <text evidence="9">Belongs to the monovalent cation:proton antiporter 2 (CPA2) transporter (TC 2.A.37) family. CHX (TC 2.A.37.4) subfamily.</text>
</comment>
<evidence type="ECO:0000256" key="4">
    <source>
        <dbReference type="ARBA" id="ARBA00022692"/>
    </source>
</evidence>
<evidence type="ECO:0000256" key="11">
    <source>
        <dbReference type="SAM" id="Phobius"/>
    </source>
</evidence>
<dbReference type="InterPro" id="IPR038770">
    <property type="entry name" value="Na+/solute_symporter_sf"/>
</dbReference>
<dbReference type="EMBL" id="JAVXUP010001161">
    <property type="protein sequence ID" value="KAK3015191.1"/>
    <property type="molecule type" value="Genomic_DNA"/>
</dbReference>
<dbReference type="InterPro" id="IPR050794">
    <property type="entry name" value="CPA2_transporter"/>
</dbReference>
<keyword evidence="6 11" id="KW-1133">Transmembrane helix</keyword>
<evidence type="ECO:0000256" key="1">
    <source>
        <dbReference type="ARBA" id="ARBA00004141"/>
    </source>
</evidence>
<dbReference type="PANTHER" id="PTHR32468">
    <property type="entry name" value="CATION/H + ANTIPORTER"/>
    <property type="match status" value="1"/>
</dbReference>
<feature type="transmembrane region" description="Helical" evidence="11">
    <location>
        <begin position="172"/>
        <end position="193"/>
    </location>
</feature>
<feature type="domain" description="Cation/H(+) antiporter C-terminal" evidence="14">
    <location>
        <begin position="634"/>
        <end position="774"/>
    </location>
</feature>
<protein>
    <recommendedName>
        <fullName evidence="17">Cation/H+ exchanger domain-containing protein</fullName>
    </recommendedName>
</protein>
<dbReference type="Pfam" id="PF23256">
    <property type="entry name" value="CHX17_2nd"/>
    <property type="match status" value="1"/>
</dbReference>
<proteinExistence type="inferred from homology"/>
<feature type="transmembrane region" description="Helical" evidence="11">
    <location>
        <begin position="418"/>
        <end position="440"/>
    </location>
</feature>
<accession>A0AA88VTJ3</accession>
<evidence type="ECO:0000313" key="16">
    <source>
        <dbReference type="Proteomes" id="UP001188597"/>
    </source>
</evidence>
<sequence>MADGPSTTYQQLILNTSLVCNDPRHNIASRGVWLLDNPLYYSTPLLLMQLSIISVSSVLIDFCLKPLGQSSIVSQIFGGIIFGPSLLGHKDVIGTRLFPARGTMVLETTATFGLMFFLFAIGVKMDSGMMVRPGRKAMALGVSVMFVTLALTVPLSLLLRKFVPMDASLASSLPYIAAAQCLTPFPNVAILLTELKILNTDLGRLAISSAMFCDVLGISLTAVGFAVLQSSSEHPLTPLWAVLSSVALLVAIAYIFRPAFNLIQRRIPQGKSVGELYINAILITVLVAGFASEVIGQHYVLGPLVLGLVVPEGPPLGAALEAKLEYPITKLLYPTFLTSSGLKTNIFKIDLHSLWIVGFVVLFSCLVKMGAVMLPAHYSNIPLRDALVLGLMLSGRGICELVLFNLWRDAQVLTDQEFALNIIFVLAVTAIIAPLIKVLYNPSKQHIQVKRRTIQHAKRDSELRILVCIHNQDSVPSIVNLLEASNATEESPIAVIAVILVELVGRSTPMLIAHHHQRTLEPSTSRSGHIINALRQYELYNESCVTVQSFSSISHFETIHDDICRVALDQNATIVIVPFHKVWAIDGSIGSVNRAIQGMDLKVLDVAPCSIGVLVDRGILTGSLSILNNQSVYHVAVIYIGGVDDVESLAYGARMARHQNVTLTVIRFLLFGCDNARERKLDNDLIDEVRHANTGNPRFVYQEEVVRDGVGLAASLRGLEDGFDLMIVGRHHQESPLLVGLGAWSECPELGVIGDMLATPDLGSTASILVVQQQRVGGKLVSRSMKPVVNDQDPKLPGQGAASTPPSNNNTTLPIPMNRLDRQ</sequence>
<keyword evidence="2" id="KW-0813">Transport</keyword>
<evidence type="ECO:0008006" key="17">
    <source>
        <dbReference type="Google" id="ProtNLM"/>
    </source>
</evidence>
<dbReference type="Pfam" id="PF23259">
    <property type="entry name" value="CHX17_C"/>
    <property type="match status" value="1"/>
</dbReference>
<dbReference type="AlphaFoldDB" id="A0AA88VTJ3"/>
<feature type="transmembrane region" description="Helical" evidence="11">
    <location>
        <begin position="239"/>
        <end position="256"/>
    </location>
</feature>
<dbReference type="GO" id="GO:0015297">
    <property type="term" value="F:antiporter activity"/>
    <property type="evidence" value="ECO:0007669"/>
    <property type="project" value="InterPro"/>
</dbReference>
<evidence type="ECO:0000256" key="8">
    <source>
        <dbReference type="ARBA" id="ARBA00023136"/>
    </source>
</evidence>
<evidence type="ECO:0000256" key="5">
    <source>
        <dbReference type="ARBA" id="ARBA00022958"/>
    </source>
</evidence>
<evidence type="ECO:0000256" key="7">
    <source>
        <dbReference type="ARBA" id="ARBA00023065"/>
    </source>
</evidence>
<dbReference type="Gene3D" id="1.20.1530.20">
    <property type="match status" value="1"/>
</dbReference>
<evidence type="ECO:0000259" key="14">
    <source>
        <dbReference type="Pfam" id="PF23259"/>
    </source>
</evidence>
<dbReference type="GO" id="GO:0012505">
    <property type="term" value="C:endomembrane system"/>
    <property type="evidence" value="ECO:0007669"/>
    <property type="project" value="TreeGrafter"/>
</dbReference>
<feature type="transmembrane region" description="Helical" evidence="11">
    <location>
        <begin position="108"/>
        <end position="125"/>
    </location>
</feature>
<name>A0AA88VTJ3_9ASTE</name>
<feature type="transmembrane region" description="Helical" evidence="11">
    <location>
        <begin position="72"/>
        <end position="88"/>
    </location>
</feature>
<feature type="transmembrane region" description="Helical" evidence="11">
    <location>
        <begin position="354"/>
        <end position="374"/>
    </location>
</feature>
<evidence type="ECO:0000259" key="12">
    <source>
        <dbReference type="Pfam" id="PF00999"/>
    </source>
</evidence>
<keyword evidence="8 11" id="KW-0472">Membrane</keyword>
<feature type="domain" description="Cation/H(+) antiporter central" evidence="13">
    <location>
        <begin position="495"/>
        <end position="619"/>
    </location>
</feature>
<feature type="transmembrane region" description="Helical" evidence="11">
    <location>
        <begin position="276"/>
        <end position="300"/>
    </location>
</feature>
<dbReference type="InterPro" id="IPR006153">
    <property type="entry name" value="Cation/H_exchanger_TM"/>
</dbReference>
<organism evidence="15 16">
    <name type="scientific">Escallonia herrerae</name>
    <dbReference type="NCBI Taxonomy" id="1293975"/>
    <lineage>
        <taxon>Eukaryota</taxon>
        <taxon>Viridiplantae</taxon>
        <taxon>Streptophyta</taxon>
        <taxon>Embryophyta</taxon>
        <taxon>Tracheophyta</taxon>
        <taxon>Spermatophyta</taxon>
        <taxon>Magnoliopsida</taxon>
        <taxon>eudicotyledons</taxon>
        <taxon>Gunneridae</taxon>
        <taxon>Pentapetalae</taxon>
        <taxon>asterids</taxon>
        <taxon>campanulids</taxon>
        <taxon>Escalloniales</taxon>
        <taxon>Escalloniaceae</taxon>
        <taxon>Escallonia</taxon>
    </lineage>
</organism>
<dbReference type="Pfam" id="PF00999">
    <property type="entry name" value="Na_H_Exchanger"/>
    <property type="match status" value="1"/>
</dbReference>
<reference evidence="15" key="1">
    <citation type="submission" date="2022-12" db="EMBL/GenBank/DDBJ databases">
        <title>Draft genome assemblies for two species of Escallonia (Escalloniales).</title>
        <authorList>
            <person name="Chanderbali A."/>
            <person name="Dervinis C."/>
            <person name="Anghel I."/>
            <person name="Soltis D."/>
            <person name="Soltis P."/>
            <person name="Zapata F."/>
        </authorList>
    </citation>
    <scope>NUCLEOTIDE SEQUENCE</scope>
    <source>
        <strain evidence="15">UCBG64.0493</strain>
        <tissue evidence="15">Leaf</tissue>
    </source>
</reference>
<feature type="domain" description="Cation/H+ exchanger transmembrane" evidence="12">
    <location>
        <begin position="55"/>
        <end position="435"/>
    </location>
</feature>
<dbReference type="Proteomes" id="UP001188597">
    <property type="component" value="Unassembled WGS sequence"/>
</dbReference>
<keyword evidence="4 11" id="KW-0812">Transmembrane</keyword>
<evidence type="ECO:0000256" key="9">
    <source>
        <dbReference type="ARBA" id="ARBA00038341"/>
    </source>
</evidence>
<feature type="compositionally biased region" description="Polar residues" evidence="10">
    <location>
        <begin position="801"/>
        <end position="813"/>
    </location>
</feature>
<evidence type="ECO:0000256" key="2">
    <source>
        <dbReference type="ARBA" id="ARBA00022448"/>
    </source>
</evidence>
<dbReference type="GO" id="GO:0016020">
    <property type="term" value="C:membrane"/>
    <property type="evidence" value="ECO:0007669"/>
    <property type="project" value="UniProtKB-SubCell"/>
</dbReference>
<evidence type="ECO:0000259" key="13">
    <source>
        <dbReference type="Pfam" id="PF23256"/>
    </source>
</evidence>
<dbReference type="InterPro" id="IPR057290">
    <property type="entry name" value="CHX17_C"/>
</dbReference>
<dbReference type="GO" id="GO:0006813">
    <property type="term" value="P:potassium ion transport"/>
    <property type="evidence" value="ECO:0007669"/>
    <property type="project" value="UniProtKB-KW"/>
</dbReference>
<keyword evidence="7" id="KW-0406">Ion transport</keyword>
<comment type="subcellular location">
    <subcellularLocation>
        <location evidence="1">Membrane</location>
        <topology evidence="1">Multi-pass membrane protein</topology>
    </subcellularLocation>
</comment>
<feature type="transmembrane region" description="Helical" evidence="11">
    <location>
        <begin position="205"/>
        <end position="227"/>
    </location>
</feature>
<evidence type="ECO:0000313" key="15">
    <source>
        <dbReference type="EMBL" id="KAK3015191.1"/>
    </source>
</evidence>
<evidence type="ECO:0000256" key="6">
    <source>
        <dbReference type="ARBA" id="ARBA00022989"/>
    </source>
</evidence>
<dbReference type="GO" id="GO:1902600">
    <property type="term" value="P:proton transmembrane transport"/>
    <property type="evidence" value="ECO:0007669"/>
    <property type="project" value="InterPro"/>
</dbReference>
<dbReference type="GO" id="GO:0006885">
    <property type="term" value="P:regulation of pH"/>
    <property type="evidence" value="ECO:0007669"/>
    <property type="project" value="TreeGrafter"/>
</dbReference>
<evidence type="ECO:0000256" key="3">
    <source>
        <dbReference type="ARBA" id="ARBA00022538"/>
    </source>
</evidence>
<comment type="caution">
    <text evidence="15">The sequence shown here is derived from an EMBL/GenBank/DDBJ whole genome shotgun (WGS) entry which is preliminary data.</text>
</comment>
<feature type="region of interest" description="Disordered" evidence="10">
    <location>
        <begin position="782"/>
        <end position="823"/>
    </location>
</feature>
<gene>
    <name evidence="15" type="ORF">RJ639_005400</name>
</gene>
<dbReference type="InterPro" id="IPR057291">
    <property type="entry name" value="CHX17_2nd"/>
</dbReference>
<feature type="transmembrane region" description="Helical" evidence="11">
    <location>
        <begin position="386"/>
        <end position="406"/>
    </location>
</feature>
<evidence type="ECO:0000256" key="10">
    <source>
        <dbReference type="SAM" id="MobiDB-lite"/>
    </source>
</evidence>
<keyword evidence="16" id="KW-1185">Reference proteome</keyword>
<feature type="transmembrane region" description="Helical" evidence="11">
    <location>
        <begin position="39"/>
        <end position="60"/>
    </location>
</feature>
<keyword evidence="5" id="KW-0630">Potassium</keyword>